<evidence type="ECO:0000256" key="5">
    <source>
        <dbReference type="ARBA" id="ARBA00023136"/>
    </source>
</evidence>
<comment type="subcellular location">
    <subcellularLocation>
        <location evidence="1">Membrane</location>
        <topology evidence="1">Multi-pass membrane protein</topology>
    </subcellularLocation>
</comment>
<feature type="transmembrane region" description="Helical" evidence="6">
    <location>
        <begin position="94"/>
        <end position="114"/>
    </location>
</feature>
<gene>
    <name evidence="7" type="ORF">BAE44_0023945</name>
</gene>
<evidence type="ECO:0000256" key="6">
    <source>
        <dbReference type="SAM" id="Phobius"/>
    </source>
</evidence>
<reference evidence="7 8" key="1">
    <citation type="submission" date="2016-09" db="EMBL/GenBank/DDBJ databases">
        <title>The draft genome of Dichanthelium oligosanthes: A C3 panicoid grass species.</title>
        <authorList>
            <person name="Studer A.J."/>
            <person name="Schnable J.C."/>
            <person name="Brutnell T.P."/>
        </authorList>
    </citation>
    <scope>NUCLEOTIDE SEQUENCE [LARGE SCALE GENOMIC DNA]</scope>
    <source>
        <strain evidence="8">cv. Kellogg 1175</strain>
        <tissue evidence="7">Leaf</tissue>
    </source>
</reference>
<evidence type="ECO:0000256" key="1">
    <source>
        <dbReference type="ARBA" id="ARBA00004141"/>
    </source>
</evidence>
<evidence type="ECO:0000313" key="8">
    <source>
        <dbReference type="Proteomes" id="UP000095767"/>
    </source>
</evidence>
<dbReference type="Pfam" id="PF04819">
    <property type="entry name" value="DUF716"/>
    <property type="match status" value="1"/>
</dbReference>
<evidence type="ECO:0000256" key="3">
    <source>
        <dbReference type="ARBA" id="ARBA00022692"/>
    </source>
</evidence>
<dbReference type="PANTHER" id="PTHR46285:SF3">
    <property type="entry name" value="PROTEINASE INHIBITOR I4, SERPIN (DUF716)"/>
    <property type="match status" value="1"/>
</dbReference>
<comment type="similarity">
    <text evidence="2">Belongs to the TMEM45 family.</text>
</comment>
<keyword evidence="8" id="KW-1185">Reference proteome</keyword>
<dbReference type="OrthoDB" id="551896at2759"/>
<keyword evidence="3 6" id="KW-0812">Transmembrane</keyword>
<feature type="transmembrane region" description="Helical" evidence="6">
    <location>
        <begin position="157"/>
        <end position="175"/>
    </location>
</feature>
<proteinExistence type="inferred from homology"/>
<dbReference type="PANTHER" id="PTHR46285">
    <property type="entry name" value="PROTEINASE INHIBITOR I4, SERPIN (DUF716)-RELATED"/>
    <property type="match status" value="1"/>
</dbReference>
<dbReference type="EMBL" id="LWDX02068194">
    <property type="protein sequence ID" value="OEL15036.1"/>
    <property type="molecule type" value="Genomic_DNA"/>
</dbReference>
<dbReference type="InterPro" id="IPR006904">
    <property type="entry name" value="DUF716"/>
</dbReference>
<feature type="transmembrane region" description="Helical" evidence="6">
    <location>
        <begin position="187"/>
        <end position="209"/>
    </location>
</feature>
<dbReference type="AlphaFoldDB" id="A0A1E5UQ91"/>
<dbReference type="Proteomes" id="UP000095767">
    <property type="component" value="Unassembled WGS sequence"/>
</dbReference>
<protein>
    <recommendedName>
        <fullName evidence="9">Transmembrane protein 45B</fullName>
    </recommendedName>
</protein>
<comment type="caution">
    <text evidence="7">The sequence shown here is derived from an EMBL/GenBank/DDBJ whole genome shotgun (WGS) entry which is preliminary data.</text>
</comment>
<name>A0A1E5UQ91_9POAL</name>
<keyword evidence="4 6" id="KW-1133">Transmembrane helix</keyword>
<feature type="transmembrane region" description="Helical" evidence="6">
    <location>
        <begin position="243"/>
        <end position="261"/>
    </location>
</feature>
<evidence type="ECO:0000256" key="2">
    <source>
        <dbReference type="ARBA" id="ARBA00006948"/>
    </source>
</evidence>
<evidence type="ECO:0000256" key="4">
    <source>
        <dbReference type="ARBA" id="ARBA00022989"/>
    </source>
</evidence>
<keyword evidence="5 6" id="KW-0472">Membrane</keyword>
<accession>A0A1E5UQ91</accession>
<feature type="transmembrane region" description="Helical" evidence="6">
    <location>
        <begin position="52"/>
        <end position="74"/>
    </location>
</feature>
<sequence length="320" mass="35948">MGTLVGHLAPGIVLLVSGLWQLFGHIRLFLLRPSSYAAPVWFPVRGVRHLDLIWLIIAAVIEILWELVIVPAKHQSFDDDGIIPSVYLYHFEHTTISLAMLIFAAVTISMDMVVRRPPPMSDAVSRLVAASWFAQELLLFHFHSADHMSVEGHFHRLLQTIVAVTLATTLLLIPYPRSIVVSIVRSASLVFQGLWFVVTGVMLWTPAFVPKGCFLTNEEGRDVIRCRTGEAVHRAKSLVNLQFSWYLSGIVLFIIVFYFQMAKWYPEEQRYVPVVKDEDSGGDSDGQFKIGDDLEAGNGEFGHLIGVTKTIEMTKSNGDW</sequence>
<feature type="transmembrane region" description="Helical" evidence="6">
    <location>
        <begin position="12"/>
        <end position="31"/>
    </location>
</feature>
<dbReference type="GO" id="GO:0016020">
    <property type="term" value="C:membrane"/>
    <property type="evidence" value="ECO:0007669"/>
    <property type="project" value="UniProtKB-SubCell"/>
</dbReference>
<organism evidence="7 8">
    <name type="scientific">Dichanthelium oligosanthes</name>
    <dbReference type="NCBI Taxonomy" id="888268"/>
    <lineage>
        <taxon>Eukaryota</taxon>
        <taxon>Viridiplantae</taxon>
        <taxon>Streptophyta</taxon>
        <taxon>Embryophyta</taxon>
        <taxon>Tracheophyta</taxon>
        <taxon>Spermatophyta</taxon>
        <taxon>Magnoliopsida</taxon>
        <taxon>Liliopsida</taxon>
        <taxon>Poales</taxon>
        <taxon>Poaceae</taxon>
        <taxon>PACMAD clade</taxon>
        <taxon>Panicoideae</taxon>
        <taxon>Panicodae</taxon>
        <taxon>Paniceae</taxon>
        <taxon>Dichantheliinae</taxon>
        <taxon>Dichanthelium</taxon>
    </lineage>
</organism>
<evidence type="ECO:0000313" key="7">
    <source>
        <dbReference type="EMBL" id="OEL15036.1"/>
    </source>
</evidence>
<evidence type="ECO:0008006" key="9">
    <source>
        <dbReference type="Google" id="ProtNLM"/>
    </source>
</evidence>